<keyword evidence="6" id="KW-0540">Nuclease</keyword>
<dbReference type="Pfam" id="PF13691">
    <property type="entry name" value="Lactamase_B_4"/>
    <property type="match status" value="1"/>
</dbReference>
<comment type="similarity">
    <text evidence="3">Belongs to the RNase Z family.</text>
</comment>
<accession>A0A4Y7TQU6</accession>
<dbReference type="EMBL" id="QPFP01000005">
    <property type="protein sequence ID" value="TEB36536.1"/>
    <property type="molecule type" value="Genomic_DNA"/>
</dbReference>
<evidence type="ECO:0000256" key="9">
    <source>
        <dbReference type="ARBA" id="ARBA00022801"/>
    </source>
</evidence>
<evidence type="ECO:0000256" key="1">
    <source>
        <dbReference type="ARBA" id="ARBA00000402"/>
    </source>
</evidence>
<feature type="compositionally biased region" description="Polar residues" evidence="11">
    <location>
        <begin position="182"/>
        <end position="194"/>
    </location>
</feature>
<dbReference type="Gene3D" id="3.60.15.10">
    <property type="entry name" value="Ribonuclease Z/Hydroxyacylglutathione hydrolase-like"/>
    <property type="match status" value="2"/>
</dbReference>
<dbReference type="PANTHER" id="PTHR12553:SF49">
    <property type="entry name" value="ZINC PHOSPHODIESTERASE ELAC PROTEIN 2"/>
    <property type="match status" value="1"/>
</dbReference>
<dbReference type="GO" id="GO:0042781">
    <property type="term" value="F:3'-tRNA processing endoribonuclease activity"/>
    <property type="evidence" value="ECO:0007669"/>
    <property type="project" value="UniProtKB-EC"/>
</dbReference>
<comment type="cofactor">
    <cofactor evidence="2">
        <name>Zn(2+)</name>
        <dbReference type="ChEBI" id="CHEBI:29105"/>
    </cofactor>
</comment>
<proteinExistence type="inferred from homology"/>
<dbReference type="GO" id="GO:0005739">
    <property type="term" value="C:mitochondrion"/>
    <property type="evidence" value="ECO:0007669"/>
    <property type="project" value="TreeGrafter"/>
</dbReference>
<reference evidence="14 15" key="1">
    <citation type="journal article" date="2019" name="Nat. Ecol. Evol.">
        <title>Megaphylogeny resolves global patterns of mushroom evolution.</title>
        <authorList>
            <person name="Varga T."/>
            <person name="Krizsan K."/>
            <person name="Foldi C."/>
            <person name="Dima B."/>
            <person name="Sanchez-Garcia M."/>
            <person name="Sanchez-Ramirez S."/>
            <person name="Szollosi G.J."/>
            <person name="Szarkandi J.G."/>
            <person name="Papp V."/>
            <person name="Albert L."/>
            <person name="Andreopoulos W."/>
            <person name="Angelini C."/>
            <person name="Antonin V."/>
            <person name="Barry K.W."/>
            <person name="Bougher N.L."/>
            <person name="Buchanan P."/>
            <person name="Buyck B."/>
            <person name="Bense V."/>
            <person name="Catcheside P."/>
            <person name="Chovatia M."/>
            <person name="Cooper J."/>
            <person name="Damon W."/>
            <person name="Desjardin D."/>
            <person name="Finy P."/>
            <person name="Geml J."/>
            <person name="Haridas S."/>
            <person name="Hughes K."/>
            <person name="Justo A."/>
            <person name="Karasinski D."/>
            <person name="Kautmanova I."/>
            <person name="Kiss B."/>
            <person name="Kocsube S."/>
            <person name="Kotiranta H."/>
            <person name="LaButti K.M."/>
            <person name="Lechner B.E."/>
            <person name="Liimatainen K."/>
            <person name="Lipzen A."/>
            <person name="Lukacs Z."/>
            <person name="Mihaltcheva S."/>
            <person name="Morgado L.N."/>
            <person name="Niskanen T."/>
            <person name="Noordeloos M.E."/>
            <person name="Ohm R.A."/>
            <person name="Ortiz-Santana B."/>
            <person name="Ovrebo C."/>
            <person name="Racz N."/>
            <person name="Riley R."/>
            <person name="Savchenko A."/>
            <person name="Shiryaev A."/>
            <person name="Soop K."/>
            <person name="Spirin V."/>
            <person name="Szebenyi C."/>
            <person name="Tomsovsky M."/>
            <person name="Tulloss R.E."/>
            <person name="Uehling J."/>
            <person name="Grigoriev I.V."/>
            <person name="Vagvolgyi C."/>
            <person name="Papp T."/>
            <person name="Martin F.M."/>
            <person name="Miettinen O."/>
            <person name="Hibbett D.S."/>
            <person name="Nagy L.G."/>
        </authorList>
    </citation>
    <scope>NUCLEOTIDE SEQUENCE [LARGE SCALE GENOMIC DNA]</scope>
    <source>
        <strain evidence="14 15">FP101781</strain>
    </source>
</reference>
<keyword evidence="15" id="KW-1185">Reference proteome</keyword>
<evidence type="ECO:0000256" key="4">
    <source>
        <dbReference type="ARBA" id="ARBA00012477"/>
    </source>
</evidence>
<dbReference type="EC" id="3.1.26.11" evidence="4"/>
<dbReference type="GO" id="GO:0046872">
    <property type="term" value="F:metal ion binding"/>
    <property type="evidence" value="ECO:0007669"/>
    <property type="project" value="UniProtKB-KW"/>
</dbReference>
<evidence type="ECO:0000313" key="15">
    <source>
        <dbReference type="Proteomes" id="UP000298030"/>
    </source>
</evidence>
<feature type="region of interest" description="Disordered" evidence="11">
    <location>
        <begin position="842"/>
        <end position="871"/>
    </location>
</feature>
<feature type="domain" description="tRNase Z endonuclease" evidence="13">
    <location>
        <begin position="7"/>
        <end position="65"/>
    </location>
</feature>
<dbReference type="InterPro" id="IPR047151">
    <property type="entry name" value="RNZ2-like"/>
</dbReference>
<dbReference type="CDD" id="cd07718">
    <property type="entry name" value="RNaseZ_ELAC1_ELAC2-C-term-like_MBL-fold"/>
    <property type="match status" value="1"/>
</dbReference>
<comment type="caution">
    <text evidence="14">The sequence shown here is derived from an EMBL/GenBank/DDBJ whole genome shotgun (WGS) entry which is preliminary data.</text>
</comment>
<evidence type="ECO:0000313" key="14">
    <source>
        <dbReference type="EMBL" id="TEB36536.1"/>
    </source>
</evidence>
<feature type="region of interest" description="Disordered" evidence="11">
    <location>
        <begin position="250"/>
        <end position="270"/>
    </location>
</feature>
<evidence type="ECO:0000256" key="2">
    <source>
        <dbReference type="ARBA" id="ARBA00001947"/>
    </source>
</evidence>
<evidence type="ECO:0000256" key="5">
    <source>
        <dbReference type="ARBA" id="ARBA00022694"/>
    </source>
</evidence>
<dbReference type="Proteomes" id="UP000298030">
    <property type="component" value="Unassembled WGS sequence"/>
</dbReference>
<gene>
    <name evidence="14" type="ORF">FA13DRAFT_1892518</name>
</gene>
<dbReference type="SUPFAM" id="SSF56281">
    <property type="entry name" value="Metallo-hydrolase/oxidoreductase"/>
    <property type="match status" value="2"/>
</dbReference>
<evidence type="ECO:0000256" key="8">
    <source>
        <dbReference type="ARBA" id="ARBA00022759"/>
    </source>
</evidence>
<dbReference type="AlphaFoldDB" id="A0A4Y7TQU6"/>
<dbReference type="GO" id="GO:1990180">
    <property type="term" value="P:mitochondrial tRNA 3'-end processing"/>
    <property type="evidence" value="ECO:0007669"/>
    <property type="project" value="TreeGrafter"/>
</dbReference>
<dbReference type="InterPro" id="IPR001279">
    <property type="entry name" value="Metallo-B-lactamas"/>
</dbReference>
<dbReference type="Pfam" id="PF12706">
    <property type="entry name" value="Lactamase_B_2"/>
    <property type="match status" value="1"/>
</dbReference>
<dbReference type="InterPro" id="IPR027794">
    <property type="entry name" value="tRNase_Z_dom"/>
</dbReference>
<organism evidence="14 15">
    <name type="scientific">Coprinellus micaceus</name>
    <name type="common">Glistening ink-cap mushroom</name>
    <name type="synonym">Coprinus micaceus</name>
    <dbReference type="NCBI Taxonomy" id="71717"/>
    <lineage>
        <taxon>Eukaryota</taxon>
        <taxon>Fungi</taxon>
        <taxon>Dikarya</taxon>
        <taxon>Basidiomycota</taxon>
        <taxon>Agaricomycotina</taxon>
        <taxon>Agaricomycetes</taxon>
        <taxon>Agaricomycetidae</taxon>
        <taxon>Agaricales</taxon>
        <taxon>Agaricineae</taxon>
        <taxon>Psathyrellaceae</taxon>
        <taxon>Coprinellus</taxon>
    </lineage>
</organism>
<feature type="compositionally biased region" description="Basic and acidic residues" evidence="11">
    <location>
        <begin position="154"/>
        <end position="181"/>
    </location>
</feature>
<name>A0A4Y7TQU6_COPMI</name>
<protein>
    <recommendedName>
        <fullName evidence="4">ribonuclease Z</fullName>
        <ecNumber evidence="4">3.1.26.11</ecNumber>
    </recommendedName>
</protein>
<dbReference type="InterPro" id="IPR036866">
    <property type="entry name" value="RibonucZ/Hydroxyglut_hydro"/>
</dbReference>
<dbReference type="PANTHER" id="PTHR12553">
    <property type="entry name" value="ZINC PHOSPHODIESTERASE ELAC PROTEIN 2"/>
    <property type="match status" value="1"/>
</dbReference>
<sequence length="922" mass="102253">MHWTASVLSTISADSQPSLMINFDNAKYMVNAGENAVRAMCHSHTNRKRVHAVCLTRLTLERAGGLNGMLMTLSDANQIEDLTIVGPQGLLHRLACSRAYTYRNNLRLHPVEVLNSDVEAIPPSSTLPTPTPVFQDKNISLYAYPLSPSSQPTQDDHTPEEAGSLKRKRETSPDSPRKKSNPELTNTPSSSTLDEPTLQALMADPLFSPEHLTGALADEWRRTIVNRMFPASQLKPKKSQDVLIDTSGNVDDYKRKSRNPRGWHDMLPPPHPSTSVKNVVAYAIVGPLIRGKFDVKKAEALGVPRGPLRGKLTRGETVTFNVEEAVVGEGGKETKISRSVTVKPEDCIEPPFPRSAVLVFDVPSPEYLPTLLQTFGNDTDSLVAKLRSQKVDDLSDIHVKSAFHILGDGVLEDPRYAKFMSEFGETVHHVVASREYCPNPVTFTSAAANQVRLNKLDDSIFPLPKFRMEPRRKISDIPNLPTNTHLMTSNLTIHAHPTGPPAQIPNAAIKDLFHPLLQNRDRDGSIFVSQSKETRAKFAQAKRVVSEARTAMEESTAKPGDDVVVVPLGTGSAIPGQYRTVSSTLIQIPNWGDVFLDAGEGTYFQVARHFGEEEVDKVLRNTRLIYVSHVHADHLMGVAMLLRKRLELSPPPALPLYLLTTQQVHQAFLEYQQLDYLGIKRPEHSDPIPDVGNEVIPILSEALHYRRPGQYADQGFWAVRGDAPWIEISRNVGNAMKLEESLGLSRLATVDMSHGTRAYGLVMDHQDGWSIAFSGDTEPTENIVNAARGATLLIHEATMGDDQVQMARAKRHSTFGEAIDIGKRMNAENILLTHFSARHPKLPMRLLSPSPPGSPRRSRSADEPTPSYAPQIGLAFDQSSFKIGDMWKMRHYLRALEQNYKDVADVDGEGEDEDMERLRMSG</sequence>
<evidence type="ECO:0000256" key="11">
    <source>
        <dbReference type="SAM" id="MobiDB-lite"/>
    </source>
</evidence>
<evidence type="ECO:0000259" key="12">
    <source>
        <dbReference type="Pfam" id="PF12706"/>
    </source>
</evidence>
<keyword evidence="7" id="KW-0479">Metal-binding</keyword>
<evidence type="ECO:0000259" key="13">
    <source>
        <dbReference type="Pfam" id="PF13691"/>
    </source>
</evidence>
<dbReference type="OrthoDB" id="527344at2759"/>
<evidence type="ECO:0000256" key="7">
    <source>
        <dbReference type="ARBA" id="ARBA00022723"/>
    </source>
</evidence>
<feature type="domain" description="Metallo-beta-lactamase" evidence="12">
    <location>
        <begin position="753"/>
        <end position="835"/>
    </location>
</feature>
<evidence type="ECO:0000256" key="6">
    <source>
        <dbReference type="ARBA" id="ARBA00022722"/>
    </source>
</evidence>
<comment type="catalytic activity">
    <reaction evidence="1">
        <text>Endonucleolytic cleavage of RNA, removing extra 3' nucleotides from tRNA precursor, generating 3' termini of tRNAs. A 3'-hydroxy group is left at the tRNA terminus and a 5'-phosphoryl group is left at the trailer molecule.</text>
        <dbReference type="EC" id="3.1.26.11"/>
    </reaction>
</comment>
<evidence type="ECO:0000256" key="10">
    <source>
        <dbReference type="ARBA" id="ARBA00022833"/>
    </source>
</evidence>
<keyword evidence="9" id="KW-0378">Hydrolase</keyword>
<keyword evidence="10" id="KW-0862">Zinc</keyword>
<evidence type="ECO:0000256" key="3">
    <source>
        <dbReference type="ARBA" id="ARBA00007823"/>
    </source>
</evidence>
<feature type="region of interest" description="Disordered" evidence="11">
    <location>
        <begin position="144"/>
        <end position="195"/>
    </location>
</feature>
<dbReference type="STRING" id="71717.A0A4Y7TQU6"/>
<keyword evidence="5" id="KW-0819">tRNA processing</keyword>
<keyword evidence="8" id="KW-0255">Endonuclease</keyword>